<evidence type="ECO:0000313" key="3">
    <source>
        <dbReference type="Proteomes" id="UP001597097"/>
    </source>
</evidence>
<accession>A0ABW4GFY3</accession>
<protein>
    <recommendedName>
        <fullName evidence="1">Succinyl-CoA synthetase-like flavodoxin domain-containing protein</fullName>
    </recommendedName>
</protein>
<evidence type="ECO:0000313" key="2">
    <source>
        <dbReference type="EMBL" id="MFD1541455.1"/>
    </source>
</evidence>
<dbReference type="InterPro" id="IPR016102">
    <property type="entry name" value="Succinyl-CoA_synth-like"/>
</dbReference>
<dbReference type="InterPro" id="IPR032875">
    <property type="entry name" value="Succ_CoA_lig_flav_dom"/>
</dbReference>
<dbReference type="PANTHER" id="PTHR42793">
    <property type="entry name" value="COA BINDING DOMAIN CONTAINING PROTEIN"/>
    <property type="match status" value="1"/>
</dbReference>
<dbReference type="PANTHER" id="PTHR42793:SF4">
    <property type="entry name" value="BLL6376 PROTEIN"/>
    <property type="match status" value="1"/>
</dbReference>
<organism evidence="2 3">
    <name type="scientific">Nonomuraea guangzhouensis</name>
    <dbReference type="NCBI Taxonomy" id="1291555"/>
    <lineage>
        <taxon>Bacteria</taxon>
        <taxon>Bacillati</taxon>
        <taxon>Actinomycetota</taxon>
        <taxon>Actinomycetes</taxon>
        <taxon>Streptosporangiales</taxon>
        <taxon>Streptosporangiaceae</taxon>
        <taxon>Nonomuraea</taxon>
    </lineage>
</organism>
<reference evidence="3" key="1">
    <citation type="journal article" date="2019" name="Int. J. Syst. Evol. Microbiol.">
        <title>The Global Catalogue of Microorganisms (GCM) 10K type strain sequencing project: providing services to taxonomists for standard genome sequencing and annotation.</title>
        <authorList>
            <consortium name="The Broad Institute Genomics Platform"/>
            <consortium name="The Broad Institute Genome Sequencing Center for Infectious Disease"/>
            <person name="Wu L."/>
            <person name="Ma J."/>
        </authorList>
    </citation>
    <scope>NUCLEOTIDE SEQUENCE [LARGE SCALE GENOMIC DNA]</scope>
    <source>
        <strain evidence="3">CGMCC 1.15399</strain>
    </source>
</reference>
<dbReference type="SUPFAM" id="SSF52210">
    <property type="entry name" value="Succinyl-CoA synthetase domains"/>
    <property type="match status" value="1"/>
</dbReference>
<name>A0ABW4GFY3_9ACTN</name>
<sequence>MPIPQSLLRGSVGVVLQSGAPAGSVLGFAQARNVGISLLTSMGNEAVVTVTDVVDHLVIDPATKVIALSLETIRDPAEFARSRSRRPGGARLWCLAGRT</sequence>
<dbReference type="EMBL" id="JBHUCM010000027">
    <property type="protein sequence ID" value="MFD1541455.1"/>
    <property type="molecule type" value="Genomic_DNA"/>
</dbReference>
<comment type="caution">
    <text evidence="2">The sequence shown here is derived from an EMBL/GenBank/DDBJ whole genome shotgun (WGS) entry which is preliminary data.</text>
</comment>
<evidence type="ECO:0000259" key="1">
    <source>
        <dbReference type="Pfam" id="PF13607"/>
    </source>
</evidence>
<dbReference type="Gene3D" id="3.40.50.261">
    <property type="entry name" value="Succinyl-CoA synthetase domains"/>
    <property type="match status" value="1"/>
</dbReference>
<gene>
    <name evidence="2" type="ORF">ACFSJ0_30675</name>
</gene>
<dbReference type="Proteomes" id="UP001597097">
    <property type="component" value="Unassembled WGS sequence"/>
</dbReference>
<feature type="domain" description="Succinyl-CoA synthetase-like flavodoxin" evidence="1">
    <location>
        <begin position="9"/>
        <end position="82"/>
    </location>
</feature>
<keyword evidence="3" id="KW-1185">Reference proteome</keyword>
<dbReference type="RefSeq" id="WP_246654388.1">
    <property type="nucleotide sequence ID" value="NZ_JAHKRM010000038.1"/>
</dbReference>
<dbReference type="Pfam" id="PF13607">
    <property type="entry name" value="Succ_CoA_lig"/>
    <property type="match status" value="1"/>
</dbReference>
<proteinExistence type="predicted"/>